<dbReference type="RefSeq" id="XP_033652862.1">
    <property type="nucleotide sequence ID" value="XM_033801914.1"/>
</dbReference>
<proteinExistence type="predicted"/>
<dbReference type="InterPro" id="IPR002110">
    <property type="entry name" value="Ankyrin_rpt"/>
</dbReference>
<organism evidence="2 3">
    <name type="scientific">Westerdykella ornata</name>
    <dbReference type="NCBI Taxonomy" id="318751"/>
    <lineage>
        <taxon>Eukaryota</taxon>
        <taxon>Fungi</taxon>
        <taxon>Dikarya</taxon>
        <taxon>Ascomycota</taxon>
        <taxon>Pezizomycotina</taxon>
        <taxon>Dothideomycetes</taxon>
        <taxon>Pleosporomycetidae</taxon>
        <taxon>Pleosporales</taxon>
        <taxon>Sporormiaceae</taxon>
        <taxon>Westerdykella</taxon>
    </lineage>
</organism>
<dbReference type="SUPFAM" id="SSF48403">
    <property type="entry name" value="Ankyrin repeat"/>
    <property type="match status" value="1"/>
</dbReference>
<feature type="non-terminal residue" evidence="2">
    <location>
        <position position="1"/>
    </location>
</feature>
<evidence type="ECO:0000313" key="3">
    <source>
        <dbReference type="Proteomes" id="UP000800097"/>
    </source>
</evidence>
<dbReference type="OrthoDB" id="3671334at2759"/>
<dbReference type="InterPro" id="IPR036770">
    <property type="entry name" value="Ankyrin_rpt-contain_sf"/>
</dbReference>
<feature type="repeat" description="ANK" evidence="1">
    <location>
        <begin position="425"/>
        <end position="457"/>
    </location>
</feature>
<dbReference type="Pfam" id="PF12796">
    <property type="entry name" value="Ank_2"/>
    <property type="match status" value="1"/>
</dbReference>
<dbReference type="PROSITE" id="PS50297">
    <property type="entry name" value="ANK_REP_REGION"/>
    <property type="match status" value="1"/>
</dbReference>
<dbReference type="Proteomes" id="UP000800097">
    <property type="component" value="Unassembled WGS sequence"/>
</dbReference>
<dbReference type="GeneID" id="54555089"/>
<keyword evidence="3" id="KW-1185">Reference proteome</keyword>
<keyword evidence="1" id="KW-0040">ANK repeat</keyword>
<evidence type="ECO:0000313" key="2">
    <source>
        <dbReference type="EMBL" id="KAF2275323.1"/>
    </source>
</evidence>
<reference evidence="2" key="1">
    <citation type="journal article" date="2020" name="Stud. Mycol.">
        <title>101 Dothideomycetes genomes: a test case for predicting lifestyles and emergence of pathogens.</title>
        <authorList>
            <person name="Haridas S."/>
            <person name="Albert R."/>
            <person name="Binder M."/>
            <person name="Bloem J."/>
            <person name="Labutti K."/>
            <person name="Salamov A."/>
            <person name="Andreopoulos B."/>
            <person name="Baker S."/>
            <person name="Barry K."/>
            <person name="Bills G."/>
            <person name="Bluhm B."/>
            <person name="Cannon C."/>
            <person name="Castanera R."/>
            <person name="Culley D."/>
            <person name="Daum C."/>
            <person name="Ezra D."/>
            <person name="Gonzalez J."/>
            <person name="Henrissat B."/>
            <person name="Kuo A."/>
            <person name="Liang C."/>
            <person name="Lipzen A."/>
            <person name="Lutzoni F."/>
            <person name="Magnuson J."/>
            <person name="Mondo S."/>
            <person name="Nolan M."/>
            <person name="Ohm R."/>
            <person name="Pangilinan J."/>
            <person name="Park H.-J."/>
            <person name="Ramirez L."/>
            <person name="Alfaro M."/>
            <person name="Sun H."/>
            <person name="Tritt A."/>
            <person name="Yoshinaga Y."/>
            <person name="Zwiers L.-H."/>
            <person name="Turgeon B."/>
            <person name="Goodwin S."/>
            <person name="Spatafora J."/>
            <person name="Crous P."/>
            <person name="Grigoriev I."/>
        </authorList>
    </citation>
    <scope>NUCLEOTIDE SEQUENCE</scope>
    <source>
        <strain evidence="2">CBS 379.55</strain>
    </source>
</reference>
<accession>A0A6A6JGT8</accession>
<evidence type="ECO:0000256" key="1">
    <source>
        <dbReference type="PROSITE-ProRule" id="PRU00023"/>
    </source>
</evidence>
<dbReference type="Gene3D" id="1.25.40.20">
    <property type="entry name" value="Ankyrin repeat-containing domain"/>
    <property type="match status" value="1"/>
</dbReference>
<sequence length="515" mass="58478">YSGVAQGLISRQPTLQHTLLPRFGSPSISSSATALLDSCFHPSSQVNMVKVVDLPLEIFRNIIHKAVLNGVQQAWRQRSVCRAFAVTIDEAVFLTQPIEALIPHEGRNRNCRHPVTCSVENAARFLFNRLTLSGPLGVHPTLRAMIETTADMLISNNDAGPQKPRQWYLEMLCLSVARERDMTKNWWPLLTKGLHHTVYELPESSVKIRAAAAVNDIELYRRLLSELQDEDDWEWEGEASLYADPIHLAVHMGYEDLIRHTLDIARERKELPYLLSWRRRCKALNKNYGIDQGMCLAIERGDQVSFQLLINFIRDAEFVPHTAWWIGLAAKKGDKDMVNTLIKVPTEKIFPSDWQYTFKELCQLGDISLMKSFVNEDPSILRRQREPLPGNPMLHIALEHGTHEILKALFEVGIGQLVNEVRRADGLTPFYLAIQQQKKSAAQLLLQHGAKIIISGSGLGGNWKTARAMEMVARTKNEKMYNLIREAALKKGLKVPSFHDLKQHGQVKLRKRNDG</sequence>
<name>A0A6A6JGT8_WESOR</name>
<protein>
    <submittedName>
        <fullName evidence="2">Uncharacterized protein</fullName>
    </submittedName>
</protein>
<dbReference type="SMART" id="SM00248">
    <property type="entry name" value="ANK"/>
    <property type="match status" value="3"/>
</dbReference>
<gene>
    <name evidence="2" type="ORF">EI97DRAFT_475193</name>
</gene>
<dbReference type="EMBL" id="ML986497">
    <property type="protein sequence ID" value="KAF2275323.1"/>
    <property type="molecule type" value="Genomic_DNA"/>
</dbReference>
<dbReference type="PROSITE" id="PS50088">
    <property type="entry name" value="ANK_REPEAT"/>
    <property type="match status" value="1"/>
</dbReference>
<dbReference type="AlphaFoldDB" id="A0A6A6JGT8"/>